<accession>A0A7T2WYD5</accession>
<dbReference type="Proteomes" id="UP000594943">
    <property type="component" value="Chromosome 1"/>
</dbReference>
<dbReference type="KEGG" id="bhg:I6G56_08130"/>
<evidence type="ECO:0000256" key="1">
    <source>
        <dbReference type="SAM" id="MobiDB-lite"/>
    </source>
</evidence>
<dbReference type="AlphaFoldDB" id="A0A7T2WYD5"/>
<proteinExistence type="predicted"/>
<reference evidence="2 3" key="1">
    <citation type="submission" date="2020-12" db="EMBL/GenBank/DDBJ databases">
        <title>FDA dAtabase for Regulatory Grade micrObial Sequences (FDA-ARGOS): Supporting development and validation of Infectious Disease Dx tests.</title>
        <authorList>
            <person name="Nelson B."/>
            <person name="Plummer A."/>
            <person name="Tallon L."/>
            <person name="Sadzewicz L."/>
            <person name="Zhao X."/>
            <person name="Boylan J."/>
            <person name="Ott S."/>
            <person name="Bowen H."/>
            <person name="Vavikolanu K."/>
            <person name="Mehta A."/>
            <person name="Aluvathingal J."/>
            <person name="Nadendla S."/>
            <person name="Myers T."/>
            <person name="Yan Y."/>
            <person name="Sichtig H."/>
        </authorList>
    </citation>
    <scope>NUCLEOTIDE SEQUENCE [LARGE SCALE GENOMIC DNA]</scope>
    <source>
        <strain evidence="2 3">FDAARGOS_899</strain>
    </source>
</reference>
<organism evidence="2 3">
    <name type="scientific">Burkholderia humptydooensis</name>
    <dbReference type="NCBI Taxonomy" id="430531"/>
    <lineage>
        <taxon>Bacteria</taxon>
        <taxon>Pseudomonadati</taxon>
        <taxon>Pseudomonadota</taxon>
        <taxon>Betaproteobacteria</taxon>
        <taxon>Burkholderiales</taxon>
        <taxon>Burkholderiaceae</taxon>
        <taxon>Burkholderia</taxon>
        <taxon>pseudomallei group</taxon>
    </lineage>
</organism>
<evidence type="ECO:0000313" key="2">
    <source>
        <dbReference type="EMBL" id="QPS45011.1"/>
    </source>
</evidence>
<dbReference type="EMBL" id="CP065686">
    <property type="protein sequence ID" value="QPS45011.1"/>
    <property type="molecule type" value="Genomic_DNA"/>
</dbReference>
<evidence type="ECO:0000313" key="3">
    <source>
        <dbReference type="Proteomes" id="UP000594943"/>
    </source>
</evidence>
<protein>
    <submittedName>
        <fullName evidence="2">Uncharacterized protein</fullName>
    </submittedName>
</protein>
<feature type="region of interest" description="Disordered" evidence="1">
    <location>
        <begin position="1"/>
        <end position="25"/>
    </location>
</feature>
<name>A0A7T2WYD5_9BURK</name>
<sequence length="57" mass="5742">MRGRPPMLRRGGAVRAAPGAHALAPRGQRVSSLAGAIAGAEKFGSSQETVEGLMAIA</sequence>
<gene>
    <name evidence="2" type="ORF">I6G56_08130</name>
</gene>